<comment type="caution">
    <text evidence="1">The sequence shown here is derived from an EMBL/GenBank/DDBJ whole genome shotgun (WGS) entry which is preliminary data.</text>
</comment>
<proteinExistence type="predicted"/>
<keyword evidence="2" id="KW-1185">Reference proteome</keyword>
<evidence type="ECO:0000313" key="1">
    <source>
        <dbReference type="EMBL" id="POR52808.1"/>
    </source>
</evidence>
<dbReference type="RefSeq" id="WP_146055251.1">
    <property type="nucleotide sequence ID" value="NZ_PQGA01000004.1"/>
</dbReference>
<dbReference type="AlphaFoldDB" id="A0A2S4MDH7"/>
<evidence type="ECO:0000313" key="2">
    <source>
        <dbReference type="Proteomes" id="UP000237381"/>
    </source>
</evidence>
<dbReference type="EMBL" id="PQGA01000004">
    <property type="protein sequence ID" value="POR52808.1"/>
    <property type="molecule type" value="Genomic_DNA"/>
</dbReference>
<sequence length="506" mass="53929">MDATKLRPMDGLADWLRAEAARLETMGIARDPAAGPHIATLRAWAKEVDAAIPSDAPQAPDTIAPAGAVNLACYLVDHCEGETVTEESIQRWIGAMVKSPRYNPTVESELASMTRMFHAACADLGTINEALGLDPDDGGAEPIIGAIEELKAQIAAPVAPASAAPEIDAQRSGGEIAPNPVQQGNSVRGAEAQPDVHAACIEWANANGHTKYHESMCAAWEEATRRATQQATKGDERAALDVEILSGPCVNVCVTQDSKPKDQRFDVVVIRKTDFDKLTSARTTPSPVAGSAGQAPVVAAALIGLARHVRAVPAYAKLVGDMEMVDSAIGILETYAPTAPSLTTDAGAVLTEAQRTTINEAANIIAIFTGHDSYANLKQKFGDDPWTDVNKIAADLRALLAAHPTEQRMSDAARDVLAERARQVSDEGWTPLHDDKYQCFELADAAAAYAMHVSGWPEQAQGVWPWDASFWKPTTPRRDLTKAAALILAEIERIDRAARKGGSDGQ</sequence>
<protein>
    <submittedName>
        <fullName evidence="1">Uncharacterized protein</fullName>
    </submittedName>
</protein>
<dbReference type="OrthoDB" id="9115426at2"/>
<accession>A0A2S4MDH7</accession>
<name>A0A2S4MDH7_9BURK</name>
<reference evidence="1 2" key="1">
    <citation type="submission" date="2018-01" db="EMBL/GenBank/DDBJ databases">
        <title>Genomic Encyclopedia of Type Strains, Phase III (KMG-III): the genomes of soil and plant-associated and newly described type strains.</title>
        <authorList>
            <person name="Whitman W."/>
        </authorList>
    </citation>
    <scope>NUCLEOTIDE SEQUENCE [LARGE SCALE GENOMIC DNA]</scope>
    <source>
        <strain evidence="1 2">JCM 18070</strain>
    </source>
</reference>
<organism evidence="1 2">
    <name type="scientific">Paraburkholderia eburnea</name>
    <dbReference type="NCBI Taxonomy" id="1189126"/>
    <lineage>
        <taxon>Bacteria</taxon>
        <taxon>Pseudomonadati</taxon>
        <taxon>Pseudomonadota</taxon>
        <taxon>Betaproteobacteria</taxon>
        <taxon>Burkholderiales</taxon>
        <taxon>Burkholderiaceae</taxon>
        <taxon>Paraburkholderia</taxon>
    </lineage>
</organism>
<gene>
    <name evidence="1" type="ORF">B0G62_104105</name>
</gene>
<dbReference type="Proteomes" id="UP000237381">
    <property type="component" value="Unassembled WGS sequence"/>
</dbReference>